<dbReference type="Proteomes" id="UP000825935">
    <property type="component" value="Chromosome 37"/>
</dbReference>
<dbReference type="Pfam" id="PF03094">
    <property type="entry name" value="Mlo"/>
    <property type="match status" value="1"/>
</dbReference>
<dbReference type="EMBL" id="CM035442">
    <property type="protein sequence ID" value="KAH7279787.1"/>
    <property type="molecule type" value="Genomic_DNA"/>
</dbReference>
<keyword evidence="3 8" id="KW-0812">Transmembrane</keyword>
<evidence type="ECO:0000256" key="8">
    <source>
        <dbReference type="SAM" id="Phobius"/>
    </source>
</evidence>
<proteinExistence type="inferred from homology"/>
<dbReference type="PANTHER" id="PTHR31942:SF52">
    <property type="entry name" value="MLO-LIKE PROTEIN 1"/>
    <property type="match status" value="1"/>
</dbReference>
<keyword evidence="4" id="KW-0611">Plant defense</keyword>
<dbReference type="GO" id="GO:0016020">
    <property type="term" value="C:membrane"/>
    <property type="evidence" value="ECO:0007669"/>
    <property type="project" value="UniProtKB-SubCell"/>
</dbReference>
<evidence type="ECO:0000256" key="4">
    <source>
        <dbReference type="ARBA" id="ARBA00022821"/>
    </source>
</evidence>
<comment type="subcellular location">
    <subcellularLocation>
        <location evidence="1">Membrane</location>
        <topology evidence="1">Multi-pass membrane protein</topology>
    </subcellularLocation>
</comment>
<evidence type="ECO:0000256" key="5">
    <source>
        <dbReference type="ARBA" id="ARBA00022989"/>
    </source>
</evidence>
<dbReference type="OrthoDB" id="1388414at2759"/>
<evidence type="ECO:0000256" key="6">
    <source>
        <dbReference type="ARBA" id="ARBA00023136"/>
    </source>
</evidence>
<organism evidence="9 10">
    <name type="scientific">Ceratopteris richardii</name>
    <name type="common">Triangle waterfern</name>
    <dbReference type="NCBI Taxonomy" id="49495"/>
    <lineage>
        <taxon>Eukaryota</taxon>
        <taxon>Viridiplantae</taxon>
        <taxon>Streptophyta</taxon>
        <taxon>Embryophyta</taxon>
        <taxon>Tracheophyta</taxon>
        <taxon>Polypodiopsida</taxon>
        <taxon>Polypodiidae</taxon>
        <taxon>Polypodiales</taxon>
        <taxon>Pteridineae</taxon>
        <taxon>Pteridaceae</taxon>
        <taxon>Parkerioideae</taxon>
        <taxon>Ceratopteris</taxon>
    </lineage>
</organism>
<keyword evidence="6 8" id="KW-0472">Membrane</keyword>
<feature type="transmembrane region" description="Helical" evidence="8">
    <location>
        <begin position="82"/>
        <end position="103"/>
    </location>
</feature>
<evidence type="ECO:0008006" key="11">
    <source>
        <dbReference type="Google" id="ProtNLM"/>
    </source>
</evidence>
<name>A0A8T2Q6V4_CERRI</name>
<keyword evidence="10" id="KW-1185">Reference proteome</keyword>
<comment type="similarity">
    <text evidence="2">Belongs to the MLO family.</text>
</comment>
<keyword evidence="5 8" id="KW-1133">Transmembrane helix</keyword>
<reference evidence="9" key="1">
    <citation type="submission" date="2021-08" db="EMBL/GenBank/DDBJ databases">
        <title>WGS assembly of Ceratopteris richardii.</title>
        <authorList>
            <person name="Marchant D.B."/>
            <person name="Chen G."/>
            <person name="Jenkins J."/>
            <person name="Shu S."/>
            <person name="Leebens-Mack J."/>
            <person name="Grimwood J."/>
            <person name="Schmutz J."/>
            <person name="Soltis P."/>
            <person name="Soltis D."/>
            <person name="Chen Z.-H."/>
        </authorList>
    </citation>
    <scope>NUCLEOTIDE SEQUENCE</scope>
    <source>
        <strain evidence="9">Whitten #5841</strain>
        <tissue evidence="9">Leaf</tissue>
    </source>
</reference>
<evidence type="ECO:0000313" key="9">
    <source>
        <dbReference type="EMBL" id="KAH7279787.1"/>
    </source>
</evidence>
<evidence type="ECO:0000256" key="2">
    <source>
        <dbReference type="ARBA" id="ARBA00006574"/>
    </source>
</evidence>
<protein>
    <recommendedName>
        <fullName evidence="11">MLO-like protein</fullName>
    </recommendedName>
</protein>
<dbReference type="GO" id="GO:0006952">
    <property type="term" value="P:defense response"/>
    <property type="evidence" value="ECO:0007669"/>
    <property type="project" value="UniProtKB-KW"/>
</dbReference>
<comment type="caution">
    <text evidence="9">The sequence shown here is derived from an EMBL/GenBank/DDBJ whole genome shotgun (WGS) entry which is preliminary data.</text>
</comment>
<gene>
    <name evidence="9" type="ORF">KP509_37G036900</name>
</gene>
<dbReference type="InterPro" id="IPR004326">
    <property type="entry name" value="Mlo"/>
</dbReference>
<evidence type="ECO:0000256" key="7">
    <source>
        <dbReference type="ARBA" id="ARBA00023265"/>
    </source>
</evidence>
<accession>A0A8T2Q6V4</accession>
<sequence length="170" mass="18986">MQHILTKMANNIKQKHAVVVGMPIVMPDDQYFGFGRPWLILGCFHFIVFQNAQGTAYAIWAAVTFPSHNCLYKTSATLVSRILIGTLVQGYCALFILPVYALISQMGMRLKKTIFSGQVNVALTKWRSSAKMRIVKTEKDGRTNKSQHTPIFVPMEESCISASAVEVDQS</sequence>
<evidence type="ECO:0000256" key="1">
    <source>
        <dbReference type="ARBA" id="ARBA00004141"/>
    </source>
</evidence>
<dbReference type="PANTHER" id="PTHR31942">
    <property type="entry name" value="MLO-LIKE PROTEIN 1"/>
    <property type="match status" value="1"/>
</dbReference>
<dbReference type="OMA" id="LREWICW"/>
<evidence type="ECO:0000313" key="10">
    <source>
        <dbReference type="Proteomes" id="UP000825935"/>
    </source>
</evidence>
<keyword evidence="7" id="KW-0568">Pathogenesis-related protein</keyword>
<dbReference type="AlphaFoldDB" id="A0A8T2Q6V4"/>
<evidence type="ECO:0000256" key="3">
    <source>
        <dbReference type="ARBA" id="ARBA00022692"/>
    </source>
</evidence>
<feature type="transmembrane region" description="Helical" evidence="8">
    <location>
        <begin position="38"/>
        <end position="62"/>
    </location>
</feature>